<dbReference type="InterPro" id="IPR024442">
    <property type="entry name" value="Transposase_Zn_ribbon"/>
</dbReference>
<evidence type="ECO:0000313" key="2">
    <source>
        <dbReference type="EMBL" id="PKU21639.1"/>
    </source>
</evidence>
<feature type="domain" description="Transposase zinc-ribbon" evidence="1">
    <location>
        <begin position="13"/>
        <end position="61"/>
    </location>
</feature>
<organism evidence="2 3">
    <name type="scientific">Telmatospirillum siberiense</name>
    <dbReference type="NCBI Taxonomy" id="382514"/>
    <lineage>
        <taxon>Bacteria</taxon>
        <taxon>Pseudomonadati</taxon>
        <taxon>Pseudomonadota</taxon>
        <taxon>Alphaproteobacteria</taxon>
        <taxon>Rhodospirillales</taxon>
        <taxon>Rhodospirillaceae</taxon>
        <taxon>Telmatospirillum</taxon>
    </lineage>
</organism>
<dbReference type="Pfam" id="PF12760">
    <property type="entry name" value="Zn_ribbon_IS1595"/>
    <property type="match status" value="1"/>
</dbReference>
<comment type="caution">
    <text evidence="2">The sequence shown here is derived from an EMBL/GenBank/DDBJ whole genome shotgun (WGS) entry which is preliminary data.</text>
</comment>
<dbReference type="AlphaFoldDB" id="A0A2N3PMK9"/>
<proteinExistence type="predicted"/>
<dbReference type="EMBL" id="PIUM01000049">
    <property type="protein sequence ID" value="PKU21639.1"/>
    <property type="molecule type" value="Genomic_DNA"/>
</dbReference>
<protein>
    <recommendedName>
        <fullName evidence="1">Transposase zinc-ribbon domain-containing protein</fullName>
    </recommendedName>
</protein>
<dbReference type="OrthoDB" id="271821at2"/>
<accession>A0A2N3PMK9</accession>
<keyword evidence="3" id="KW-1185">Reference proteome</keyword>
<sequence>MSSVIPFAPHFHDEQAAYAFVEACLWSKGPLCPHCGSVSRSGRLSGKSTRVGLYKCYDCRKPFTVRLGTLFESSNLKLHIWLRAMYLLCAVRNRANSSRLQESLGVTAKTAWLVRHRIREAMRQGAIPAALVAAFANGRRVLPRQSGALSISVPARRSWSTSWNTAADHHQFTKVPAVSGHRKGVWWVGREGALE</sequence>
<dbReference type="RefSeq" id="WP_101253552.1">
    <property type="nucleotide sequence ID" value="NZ_PIUM01000049.1"/>
</dbReference>
<evidence type="ECO:0000313" key="3">
    <source>
        <dbReference type="Proteomes" id="UP000233293"/>
    </source>
</evidence>
<gene>
    <name evidence="2" type="ORF">CWS72_25870</name>
</gene>
<dbReference type="Proteomes" id="UP000233293">
    <property type="component" value="Unassembled WGS sequence"/>
</dbReference>
<name>A0A2N3PMK9_9PROT</name>
<evidence type="ECO:0000259" key="1">
    <source>
        <dbReference type="Pfam" id="PF12760"/>
    </source>
</evidence>
<reference evidence="3" key="1">
    <citation type="submission" date="2017-12" db="EMBL/GenBank/DDBJ databases">
        <title>Draft genome sequence of Telmatospirillum siberiense 26-4b1T, an acidotolerant peatland alphaproteobacterium potentially involved in sulfur cycling.</title>
        <authorList>
            <person name="Hausmann B."/>
            <person name="Pjevac P."/>
            <person name="Schreck K."/>
            <person name="Herbold C.W."/>
            <person name="Daims H."/>
            <person name="Wagner M."/>
            <person name="Pester M."/>
            <person name="Loy A."/>
        </authorList>
    </citation>
    <scope>NUCLEOTIDE SEQUENCE [LARGE SCALE GENOMIC DNA]</scope>
    <source>
        <strain evidence="3">26-4b1</strain>
    </source>
</reference>